<evidence type="ECO:0000256" key="2">
    <source>
        <dbReference type="SAM" id="Phobius"/>
    </source>
</evidence>
<evidence type="ECO:0000313" key="4">
    <source>
        <dbReference type="Proteomes" id="UP001310594"/>
    </source>
</evidence>
<organism evidence="3 4">
    <name type="scientific">Elasticomyces elasticus</name>
    <dbReference type="NCBI Taxonomy" id="574655"/>
    <lineage>
        <taxon>Eukaryota</taxon>
        <taxon>Fungi</taxon>
        <taxon>Dikarya</taxon>
        <taxon>Ascomycota</taxon>
        <taxon>Pezizomycotina</taxon>
        <taxon>Dothideomycetes</taxon>
        <taxon>Dothideomycetidae</taxon>
        <taxon>Mycosphaerellales</taxon>
        <taxon>Teratosphaeriaceae</taxon>
        <taxon>Elasticomyces</taxon>
    </lineage>
</organism>
<gene>
    <name evidence="3" type="ORF">LTR97_004839</name>
</gene>
<evidence type="ECO:0000256" key="1">
    <source>
        <dbReference type="SAM" id="MobiDB-lite"/>
    </source>
</evidence>
<sequence>MYNPFDRSAKTAPSHYPRVVFHGLRTAQLLASLIVGGIMSFFIWHLTHDHWSTPWTFIWLTAASLCSIAVLAFTIILHCFTGLNPRLNIGLNGFLTLLWGLSWALLTYYMSGTLANVCDKAHWHEDTGIMVCRIYKTLFTFTLLGLVSTLAALGLDIYVRRQQTRRGVYQLHDLDTKARPEATRGPFTDEAAAHGSYEHSGLREEPRESLAWEEPRPSMGPYSEMGDKRTQAGGYAVPEAQFDYDTQYQGGHDARAMR</sequence>
<protein>
    <recommendedName>
        <fullName evidence="5">MARVEL domain-containing protein</fullName>
    </recommendedName>
</protein>
<dbReference type="Proteomes" id="UP001310594">
    <property type="component" value="Unassembled WGS sequence"/>
</dbReference>
<accession>A0AAN7W7D5</accession>
<keyword evidence="2" id="KW-0472">Membrane</keyword>
<feature type="transmembrane region" description="Helical" evidence="2">
    <location>
        <begin position="27"/>
        <end position="45"/>
    </location>
</feature>
<feature type="transmembrane region" description="Helical" evidence="2">
    <location>
        <begin position="138"/>
        <end position="159"/>
    </location>
</feature>
<evidence type="ECO:0000313" key="3">
    <source>
        <dbReference type="EMBL" id="KAK5702021.1"/>
    </source>
</evidence>
<feature type="compositionally biased region" description="Basic and acidic residues" evidence="1">
    <location>
        <begin position="196"/>
        <end position="216"/>
    </location>
</feature>
<keyword evidence="2" id="KW-0812">Transmembrane</keyword>
<dbReference type="EMBL" id="JAVRQU010000006">
    <property type="protein sequence ID" value="KAK5702021.1"/>
    <property type="molecule type" value="Genomic_DNA"/>
</dbReference>
<feature type="transmembrane region" description="Helical" evidence="2">
    <location>
        <begin position="89"/>
        <end position="110"/>
    </location>
</feature>
<proteinExistence type="predicted"/>
<reference evidence="3" key="1">
    <citation type="submission" date="2023-08" db="EMBL/GenBank/DDBJ databases">
        <title>Black Yeasts Isolated from many extreme environments.</title>
        <authorList>
            <person name="Coleine C."/>
            <person name="Stajich J.E."/>
            <person name="Selbmann L."/>
        </authorList>
    </citation>
    <scope>NUCLEOTIDE SEQUENCE</scope>
    <source>
        <strain evidence="3">CCFEE 5810</strain>
    </source>
</reference>
<evidence type="ECO:0008006" key="5">
    <source>
        <dbReference type="Google" id="ProtNLM"/>
    </source>
</evidence>
<comment type="caution">
    <text evidence="3">The sequence shown here is derived from an EMBL/GenBank/DDBJ whole genome shotgun (WGS) entry which is preliminary data.</text>
</comment>
<dbReference type="AlphaFoldDB" id="A0AAN7W7D5"/>
<name>A0AAN7W7D5_9PEZI</name>
<keyword evidence="2" id="KW-1133">Transmembrane helix</keyword>
<feature type="region of interest" description="Disordered" evidence="1">
    <location>
        <begin position="180"/>
        <end position="230"/>
    </location>
</feature>
<feature type="transmembrane region" description="Helical" evidence="2">
    <location>
        <begin position="57"/>
        <end position="77"/>
    </location>
</feature>